<evidence type="ECO:0000313" key="2">
    <source>
        <dbReference type="EMBL" id="MFL9877867.1"/>
    </source>
</evidence>
<feature type="signal peptide" evidence="1">
    <location>
        <begin position="1"/>
        <end position="28"/>
    </location>
</feature>
<comment type="caution">
    <text evidence="2">The sequence shown here is derived from an EMBL/GenBank/DDBJ whole genome shotgun (WGS) entry which is preliminary data.</text>
</comment>
<keyword evidence="1" id="KW-0732">Signal</keyword>
<evidence type="ECO:0008006" key="4">
    <source>
        <dbReference type="Google" id="ProtNLM"/>
    </source>
</evidence>
<reference evidence="2 3" key="1">
    <citation type="journal article" date="2024" name="Chem. Sci.">
        <title>Discovery of megapolipeptins by genome mining of a Burkholderiales bacteria collection.</title>
        <authorList>
            <person name="Paulo B.S."/>
            <person name="Recchia M.J.J."/>
            <person name="Lee S."/>
            <person name="Fergusson C.H."/>
            <person name="Romanowski S.B."/>
            <person name="Hernandez A."/>
            <person name="Krull N."/>
            <person name="Liu D.Y."/>
            <person name="Cavanagh H."/>
            <person name="Bos A."/>
            <person name="Gray C.A."/>
            <person name="Murphy B.T."/>
            <person name="Linington R.G."/>
            <person name="Eustaquio A.S."/>
        </authorList>
    </citation>
    <scope>NUCLEOTIDE SEQUENCE [LARGE SCALE GENOMIC DNA]</scope>
    <source>
        <strain evidence="2 3">RL21-008-BIB-B</strain>
    </source>
</reference>
<dbReference type="RefSeq" id="WP_408166408.1">
    <property type="nucleotide sequence ID" value="NZ_JAQQFR010000003.1"/>
</dbReference>
<name>A0ABW8Z4A1_9BURK</name>
<evidence type="ECO:0000313" key="3">
    <source>
        <dbReference type="Proteomes" id="UP001629214"/>
    </source>
</evidence>
<dbReference type="PROSITE" id="PS51257">
    <property type="entry name" value="PROKAR_LIPOPROTEIN"/>
    <property type="match status" value="1"/>
</dbReference>
<feature type="chain" id="PRO_5045381269" description="PsiF repeat-containing protein" evidence="1">
    <location>
        <begin position="29"/>
        <end position="107"/>
    </location>
</feature>
<evidence type="ECO:0000256" key="1">
    <source>
        <dbReference type="SAM" id="SignalP"/>
    </source>
</evidence>
<gene>
    <name evidence="2" type="ORF">PQR63_05730</name>
</gene>
<keyword evidence="3" id="KW-1185">Reference proteome</keyword>
<dbReference type="EMBL" id="JAQQFR010000003">
    <property type="protein sequence ID" value="MFL9877867.1"/>
    <property type="molecule type" value="Genomic_DNA"/>
</dbReference>
<organism evidence="2 3">
    <name type="scientific">Herbaspirillum rhizosphaerae</name>
    <dbReference type="NCBI Taxonomy" id="346179"/>
    <lineage>
        <taxon>Bacteria</taxon>
        <taxon>Pseudomonadati</taxon>
        <taxon>Pseudomonadota</taxon>
        <taxon>Betaproteobacteria</taxon>
        <taxon>Burkholderiales</taxon>
        <taxon>Oxalobacteraceae</taxon>
        <taxon>Herbaspirillum</taxon>
    </lineage>
</organism>
<protein>
    <recommendedName>
        <fullName evidence="4">PsiF repeat-containing protein</fullName>
    </recommendedName>
</protein>
<sequence length="107" mass="12121">MTKNRQKHLLLLPFFLAACLTAHLPAMAAEEDVSQQDPQRWYEGDDTAKLHNKTLLKEAHAAYAQALQECKPLKRTEAKACRKEARDLLQSDLARAKRIYANTTASE</sequence>
<accession>A0ABW8Z4A1</accession>
<proteinExistence type="predicted"/>
<dbReference type="Proteomes" id="UP001629214">
    <property type="component" value="Unassembled WGS sequence"/>
</dbReference>